<evidence type="ECO:0000313" key="3">
    <source>
        <dbReference type="Proteomes" id="UP001597063"/>
    </source>
</evidence>
<evidence type="ECO:0000313" key="2">
    <source>
        <dbReference type="EMBL" id="MFD0688832.1"/>
    </source>
</evidence>
<gene>
    <name evidence="2" type="ORF">ACFQZM_30360</name>
</gene>
<feature type="chain" id="PRO_5045063915" evidence="1">
    <location>
        <begin position="27"/>
        <end position="183"/>
    </location>
</feature>
<keyword evidence="3" id="KW-1185">Reference proteome</keyword>
<name>A0ABW2XQQ2_9ACTN</name>
<comment type="caution">
    <text evidence="2">The sequence shown here is derived from an EMBL/GenBank/DDBJ whole genome shotgun (WGS) entry which is preliminary data.</text>
</comment>
<dbReference type="EMBL" id="JBHTGP010000015">
    <property type="protein sequence ID" value="MFD0688832.1"/>
    <property type="molecule type" value="Genomic_DNA"/>
</dbReference>
<reference evidence="3" key="1">
    <citation type="journal article" date="2019" name="Int. J. Syst. Evol. Microbiol.">
        <title>The Global Catalogue of Microorganisms (GCM) 10K type strain sequencing project: providing services to taxonomists for standard genome sequencing and annotation.</title>
        <authorList>
            <consortium name="The Broad Institute Genomics Platform"/>
            <consortium name="The Broad Institute Genome Sequencing Center for Infectious Disease"/>
            <person name="Wu L."/>
            <person name="Ma J."/>
        </authorList>
    </citation>
    <scope>NUCLEOTIDE SEQUENCE [LARGE SCALE GENOMIC DNA]</scope>
    <source>
        <strain evidence="3">JCM 9371</strain>
    </source>
</reference>
<keyword evidence="1" id="KW-0732">Signal</keyword>
<dbReference type="Proteomes" id="UP001597063">
    <property type="component" value="Unassembled WGS sequence"/>
</dbReference>
<feature type="signal peptide" evidence="1">
    <location>
        <begin position="1"/>
        <end position="26"/>
    </location>
</feature>
<sequence length="183" mass="20152">MRKIVPLSVAAALGIGGLAAAPLALASSDGSQVRTVSAAAPHCDPANKVKVVSKTTKQKISERDVISNRTRDTITRQVHFEKTETLKWHVSGGVELTFKALIFSEVKAHVNAGIERDYTVKKGYADTVKVRKGYKMTATRGWRQQFVTGIVQHTYSNCKVESRGGFKFDAPYTEYVTYKTSKL</sequence>
<organism evidence="2 3">
    <name type="scientific">Actinomadura fibrosa</name>
    <dbReference type="NCBI Taxonomy" id="111802"/>
    <lineage>
        <taxon>Bacteria</taxon>
        <taxon>Bacillati</taxon>
        <taxon>Actinomycetota</taxon>
        <taxon>Actinomycetes</taxon>
        <taxon>Streptosporangiales</taxon>
        <taxon>Thermomonosporaceae</taxon>
        <taxon>Actinomadura</taxon>
    </lineage>
</organism>
<evidence type="ECO:0000256" key="1">
    <source>
        <dbReference type="SAM" id="SignalP"/>
    </source>
</evidence>
<proteinExistence type="predicted"/>
<dbReference type="RefSeq" id="WP_131757678.1">
    <property type="nucleotide sequence ID" value="NZ_CAACUY010000036.1"/>
</dbReference>
<accession>A0ABW2XQQ2</accession>
<protein>
    <submittedName>
        <fullName evidence="2">Uncharacterized protein</fullName>
    </submittedName>
</protein>